<dbReference type="GO" id="GO:0009306">
    <property type="term" value="P:protein secretion"/>
    <property type="evidence" value="ECO:0007669"/>
    <property type="project" value="UniProtKB-UniRule"/>
</dbReference>
<evidence type="ECO:0000256" key="7">
    <source>
        <dbReference type="ARBA" id="ARBA00023010"/>
    </source>
</evidence>
<dbReference type="PANTHER" id="PTHR33910:SF1">
    <property type="entry name" value="PROTEIN TRANSLOCASE SUBUNIT SECE"/>
    <property type="match status" value="1"/>
</dbReference>
<dbReference type="InterPro" id="IPR038379">
    <property type="entry name" value="SecE_sf"/>
</dbReference>
<name>A0A1R3VZH6_9GAMM</name>
<gene>
    <name evidence="9" type="primary">secE</name>
    <name evidence="10" type="ORF">SAMN05216526_1383</name>
</gene>
<dbReference type="PROSITE" id="PS01067">
    <property type="entry name" value="SECE_SEC61G"/>
    <property type="match status" value="1"/>
</dbReference>
<dbReference type="AlphaFoldDB" id="A0A1R3VZH6"/>
<dbReference type="RefSeq" id="WP_076755955.1">
    <property type="nucleotide sequence ID" value="NZ_CP023018.1"/>
</dbReference>
<evidence type="ECO:0000256" key="6">
    <source>
        <dbReference type="ARBA" id="ARBA00022989"/>
    </source>
</evidence>
<proteinExistence type="inferred from homology"/>
<evidence type="ECO:0000256" key="4">
    <source>
        <dbReference type="ARBA" id="ARBA00022692"/>
    </source>
</evidence>
<keyword evidence="8 9" id="KW-0472">Membrane</keyword>
<comment type="subunit">
    <text evidence="9">Component of the Sec protein translocase complex. Heterotrimer consisting of SecY, SecE and SecG subunits. The heterotrimers can form oligomers, although 1 heterotrimer is thought to be able to translocate proteins. Interacts with the ribosome. Interacts with SecDF, and other proteins may be involved. Interacts with SecA.</text>
</comment>
<dbReference type="PRINTS" id="PR01650">
    <property type="entry name" value="SECETRNLCASE"/>
</dbReference>
<evidence type="ECO:0000313" key="11">
    <source>
        <dbReference type="Proteomes" id="UP000223759"/>
    </source>
</evidence>
<evidence type="ECO:0000256" key="9">
    <source>
        <dbReference type="HAMAP-Rule" id="MF_00422"/>
    </source>
</evidence>
<keyword evidence="4 9" id="KW-0812">Transmembrane</keyword>
<feature type="transmembrane region" description="Helical" evidence="9">
    <location>
        <begin position="92"/>
        <end position="114"/>
    </location>
</feature>
<dbReference type="EMBL" id="FTPK01000002">
    <property type="protein sequence ID" value="SIT70712.1"/>
    <property type="molecule type" value="Genomic_DNA"/>
</dbReference>
<protein>
    <recommendedName>
        <fullName evidence="9">Protein translocase subunit SecE</fullName>
    </recommendedName>
</protein>
<dbReference type="NCBIfam" id="TIGR00964">
    <property type="entry name" value="secE_bact"/>
    <property type="match status" value="1"/>
</dbReference>
<dbReference type="STRING" id="233100.SAMN05216526_1383"/>
<dbReference type="GO" id="GO:0005886">
    <property type="term" value="C:plasma membrane"/>
    <property type="evidence" value="ECO:0007669"/>
    <property type="project" value="UniProtKB-UniRule"/>
</dbReference>
<comment type="subcellular location">
    <subcellularLocation>
        <location evidence="1">Membrane</location>
    </subcellularLocation>
</comment>
<feature type="transmembrane region" description="Helical" evidence="9">
    <location>
        <begin position="18"/>
        <end position="35"/>
    </location>
</feature>
<keyword evidence="7 9" id="KW-0811">Translocation</keyword>
<comment type="function">
    <text evidence="9">Essential subunit of the Sec protein translocation channel SecYEG. Clamps together the 2 halves of SecY. May contact the channel plug during translocation.</text>
</comment>
<evidence type="ECO:0000256" key="8">
    <source>
        <dbReference type="ARBA" id="ARBA00023136"/>
    </source>
</evidence>
<feature type="transmembrane region" description="Helical" evidence="9">
    <location>
        <begin position="47"/>
        <end position="72"/>
    </location>
</feature>
<keyword evidence="11" id="KW-1185">Reference proteome</keyword>
<dbReference type="GO" id="GO:0008320">
    <property type="term" value="F:protein transmembrane transporter activity"/>
    <property type="evidence" value="ECO:0007669"/>
    <property type="project" value="UniProtKB-UniRule"/>
</dbReference>
<sequence>MAGKTEIVVGSGLDTAKLVVAVALLVGGVFTFYWFSDASTLLRVVGLLAFVAVAVGIIFTTGMGRNLAGFLGESRTEVRKMVWPTRVETLQSTLVVLAATIVVAIFLWLIDMLLGWTIREFIR</sequence>
<organism evidence="10 11">
    <name type="scientific">Ectothiorhodosinus mongolicus</name>
    <dbReference type="NCBI Taxonomy" id="233100"/>
    <lineage>
        <taxon>Bacteria</taxon>
        <taxon>Pseudomonadati</taxon>
        <taxon>Pseudomonadota</taxon>
        <taxon>Gammaproteobacteria</taxon>
        <taxon>Chromatiales</taxon>
        <taxon>Ectothiorhodospiraceae</taxon>
        <taxon>Ectothiorhodosinus</taxon>
    </lineage>
</organism>
<comment type="caution">
    <text evidence="9">Lacks conserved residue(s) required for the propagation of feature annotation.</text>
</comment>
<evidence type="ECO:0000256" key="1">
    <source>
        <dbReference type="ARBA" id="ARBA00004370"/>
    </source>
</evidence>
<dbReference type="PANTHER" id="PTHR33910">
    <property type="entry name" value="PROTEIN TRANSLOCASE SUBUNIT SECE"/>
    <property type="match status" value="1"/>
</dbReference>
<dbReference type="Gene3D" id="1.20.5.1030">
    <property type="entry name" value="Preprotein translocase secy subunit"/>
    <property type="match status" value="1"/>
</dbReference>
<dbReference type="Pfam" id="PF00584">
    <property type="entry name" value="SecE"/>
    <property type="match status" value="1"/>
</dbReference>
<evidence type="ECO:0000256" key="5">
    <source>
        <dbReference type="ARBA" id="ARBA00022927"/>
    </source>
</evidence>
<keyword evidence="5 9" id="KW-0653">Protein transport</keyword>
<comment type="similarity">
    <text evidence="9">Belongs to the SecE/SEC61-gamma family.</text>
</comment>
<keyword evidence="3 9" id="KW-1003">Cell membrane</keyword>
<dbReference type="Proteomes" id="UP000223759">
    <property type="component" value="Unassembled WGS sequence"/>
</dbReference>
<dbReference type="InterPro" id="IPR001901">
    <property type="entry name" value="Translocase_SecE/Sec61-g"/>
</dbReference>
<dbReference type="GO" id="GO:0065002">
    <property type="term" value="P:intracellular protein transmembrane transport"/>
    <property type="evidence" value="ECO:0007669"/>
    <property type="project" value="UniProtKB-UniRule"/>
</dbReference>
<dbReference type="OrthoDB" id="9806365at2"/>
<dbReference type="GO" id="GO:0006605">
    <property type="term" value="P:protein targeting"/>
    <property type="evidence" value="ECO:0007669"/>
    <property type="project" value="UniProtKB-UniRule"/>
</dbReference>
<evidence type="ECO:0000256" key="2">
    <source>
        <dbReference type="ARBA" id="ARBA00022448"/>
    </source>
</evidence>
<keyword evidence="2 9" id="KW-0813">Transport</keyword>
<reference evidence="10 11" key="1">
    <citation type="submission" date="2017-01" db="EMBL/GenBank/DDBJ databases">
        <authorList>
            <person name="Mah S.A."/>
            <person name="Swanson W.J."/>
            <person name="Moy G.W."/>
            <person name="Vacquier V.D."/>
        </authorList>
    </citation>
    <scope>NUCLEOTIDE SEQUENCE [LARGE SCALE GENOMIC DNA]</scope>
    <source>
        <strain evidence="10 11">M9</strain>
    </source>
</reference>
<evidence type="ECO:0000313" key="10">
    <source>
        <dbReference type="EMBL" id="SIT70712.1"/>
    </source>
</evidence>
<keyword evidence="6 9" id="KW-1133">Transmembrane helix</keyword>
<dbReference type="HAMAP" id="MF_00422">
    <property type="entry name" value="SecE"/>
    <property type="match status" value="1"/>
</dbReference>
<accession>A0A1R3VZH6</accession>
<dbReference type="GO" id="GO:0043952">
    <property type="term" value="P:protein transport by the Sec complex"/>
    <property type="evidence" value="ECO:0007669"/>
    <property type="project" value="UniProtKB-UniRule"/>
</dbReference>
<dbReference type="InterPro" id="IPR005807">
    <property type="entry name" value="SecE_bac"/>
</dbReference>
<evidence type="ECO:0000256" key="3">
    <source>
        <dbReference type="ARBA" id="ARBA00022475"/>
    </source>
</evidence>